<dbReference type="InterPro" id="IPR003313">
    <property type="entry name" value="AraC-bd"/>
</dbReference>
<dbReference type="Proteomes" id="UP000502248">
    <property type="component" value="Chromosome"/>
</dbReference>
<dbReference type="Gene3D" id="2.60.120.10">
    <property type="entry name" value="Jelly Rolls"/>
    <property type="match status" value="1"/>
</dbReference>
<evidence type="ECO:0000256" key="3">
    <source>
        <dbReference type="ARBA" id="ARBA00023163"/>
    </source>
</evidence>
<dbReference type="PANTHER" id="PTHR43280">
    <property type="entry name" value="ARAC-FAMILY TRANSCRIPTIONAL REGULATOR"/>
    <property type="match status" value="1"/>
</dbReference>
<feature type="domain" description="HTH araC/xylS-type" evidence="4">
    <location>
        <begin position="181"/>
        <end position="279"/>
    </location>
</feature>
<dbReference type="AlphaFoldDB" id="A0A7Z2ZN46"/>
<evidence type="ECO:0000259" key="4">
    <source>
        <dbReference type="PROSITE" id="PS01124"/>
    </source>
</evidence>
<dbReference type="EMBL" id="CP051680">
    <property type="protein sequence ID" value="QJD85475.1"/>
    <property type="molecule type" value="Genomic_DNA"/>
</dbReference>
<protein>
    <submittedName>
        <fullName evidence="5">AraC family transcriptional regulator</fullName>
    </submittedName>
</protein>
<organism evidence="5 6">
    <name type="scientific">Cohnella herbarum</name>
    <dbReference type="NCBI Taxonomy" id="2728023"/>
    <lineage>
        <taxon>Bacteria</taxon>
        <taxon>Bacillati</taxon>
        <taxon>Bacillota</taxon>
        <taxon>Bacilli</taxon>
        <taxon>Bacillales</taxon>
        <taxon>Paenibacillaceae</taxon>
        <taxon>Cohnella</taxon>
    </lineage>
</organism>
<dbReference type="PRINTS" id="PR00032">
    <property type="entry name" value="HTHARAC"/>
</dbReference>
<dbReference type="Pfam" id="PF02311">
    <property type="entry name" value="AraC_binding"/>
    <property type="match status" value="1"/>
</dbReference>
<evidence type="ECO:0000256" key="2">
    <source>
        <dbReference type="ARBA" id="ARBA00023125"/>
    </source>
</evidence>
<dbReference type="RefSeq" id="WP_169281736.1">
    <property type="nucleotide sequence ID" value="NZ_CP051680.1"/>
</dbReference>
<dbReference type="PROSITE" id="PS01124">
    <property type="entry name" value="HTH_ARAC_FAMILY_2"/>
    <property type="match status" value="1"/>
</dbReference>
<dbReference type="SUPFAM" id="SSF51215">
    <property type="entry name" value="Regulatory protein AraC"/>
    <property type="match status" value="1"/>
</dbReference>
<sequence length="282" mass="32588">MKTLAEIAPFVRLALPWSYIGEAAEGTRVGYAYAFHLFTEGRGHVLVEGTTYAVEKGALLFIRPGQVHSFHHQPGFAMESYNAYCDFWEKPTALNPRFAFHPAPPEPSLMTRIEGCPELDSLPTKCSLTPYPYLVELFMQVSKSFESAHYAQQITGSLMQAFLLRWYNSFTSPNPSDYRILRITEEMERHPERQTSYEQWCEKCNLEKSHFYKLFKKETGMTPKEYLLKMKMKKAIVLLQESRQSITSIADQLGYDSIHYFSKQFSAFYGISPSRFRSETTI</sequence>
<dbReference type="PROSITE" id="PS00041">
    <property type="entry name" value="HTH_ARAC_FAMILY_1"/>
    <property type="match status" value="1"/>
</dbReference>
<keyword evidence="2" id="KW-0238">DNA-binding</keyword>
<evidence type="ECO:0000313" key="5">
    <source>
        <dbReference type="EMBL" id="QJD85475.1"/>
    </source>
</evidence>
<dbReference type="SMART" id="SM00342">
    <property type="entry name" value="HTH_ARAC"/>
    <property type="match status" value="1"/>
</dbReference>
<dbReference type="InterPro" id="IPR014710">
    <property type="entry name" value="RmlC-like_jellyroll"/>
</dbReference>
<keyword evidence="6" id="KW-1185">Reference proteome</keyword>
<dbReference type="SUPFAM" id="SSF46689">
    <property type="entry name" value="Homeodomain-like"/>
    <property type="match status" value="2"/>
</dbReference>
<dbReference type="InterPro" id="IPR037923">
    <property type="entry name" value="HTH-like"/>
</dbReference>
<keyword evidence="3" id="KW-0804">Transcription</keyword>
<name>A0A7Z2ZN46_9BACL</name>
<dbReference type="PANTHER" id="PTHR43280:SF2">
    <property type="entry name" value="HTH-TYPE TRANSCRIPTIONAL REGULATOR EXSA"/>
    <property type="match status" value="1"/>
</dbReference>
<dbReference type="InterPro" id="IPR020449">
    <property type="entry name" value="Tscrpt_reg_AraC-type_HTH"/>
</dbReference>
<evidence type="ECO:0000313" key="6">
    <source>
        <dbReference type="Proteomes" id="UP000502248"/>
    </source>
</evidence>
<dbReference type="InterPro" id="IPR018062">
    <property type="entry name" value="HTH_AraC-typ_CS"/>
</dbReference>
<keyword evidence="1" id="KW-0805">Transcription regulation</keyword>
<dbReference type="KEGG" id="cheb:HH215_21360"/>
<proteinExistence type="predicted"/>
<reference evidence="5 6" key="1">
    <citation type="submission" date="2020-04" db="EMBL/GenBank/DDBJ databases">
        <title>Genome sequencing of novel species.</title>
        <authorList>
            <person name="Heo J."/>
            <person name="Kim S.-J."/>
            <person name="Kim J.-S."/>
            <person name="Hong S.-B."/>
            <person name="Kwon S.-W."/>
        </authorList>
    </citation>
    <scope>NUCLEOTIDE SEQUENCE [LARGE SCALE GENOMIC DNA]</scope>
    <source>
        <strain evidence="5 6">MFER-1</strain>
    </source>
</reference>
<dbReference type="Gene3D" id="1.10.10.60">
    <property type="entry name" value="Homeodomain-like"/>
    <property type="match status" value="2"/>
</dbReference>
<dbReference type="GO" id="GO:0043565">
    <property type="term" value="F:sequence-specific DNA binding"/>
    <property type="evidence" value="ECO:0007669"/>
    <property type="project" value="InterPro"/>
</dbReference>
<accession>A0A7Z2ZN46</accession>
<evidence type="ECO:0000256" key="1">
    <source>
        <dbReference type="ARBA" id="ARBA00023015"/>
    </source>
</evidence>
<dbReference type="Pfam" id="PF12833">
    <property type="entry name" value="HTH_18"/>
    <property type="match status" value="1"/>
</dbReference>
<dbReference type="InterPro" id="IPR018060">
    <property type="entry name" value="HTH_AraC"/>
</dbReference>
<gene>
    <name evidence="5" type="ORF">HH215_21360</name>
</gene>
<dbReference type="GO" id="GO:0003700">
    <property type="term" value="F:DNA-binding transcription factor activity"/>
    <property type="evidence" value="ECO:0007669"/>
    <property type="project" value="InterPro"/>
</dbReference>
<dbReference type="InterPro" id="IPR009057">
    <property type="entry name" value="Homeodomain-like_sf"/>
</dbReference>